<evidence type="ECO:0000313" key="2">
    <source>
        <dbReference type="EMBL" id="SDD26270.1"/>
    </source>
</evidence>
<sequence>MVPTMAQPYPPGGRLPARPDAAKPCPACGDLVGRGYPTCVTCADRVDTYWRADWAALLEGEGVTEGAPEERELATLVLADDLGAHPWTCLDWAMRLVTCPLCRTELGTGNPGCMSCANADQNRWAWDHAAVPKTMTRNEHALRLAVATLRAARHRRKSVVAFWHLSLPFVLAGATPTARQARRIRTHLLANRHEDLAEADSLTAMAILPDLPWRTPTP</sequence>
<evidence type="ECO:0000256" key="1">
    <source>
        <dbReference type="SAM" id="MobiDB-lite"/>
    </source>
</evidence>
<organism evidence="2 3">
    <name type="scientific">Actinokineospora iranica</name>
    <dbReference type="NCBI Taxonomy" id="1271860"/>
    <lineage>
        <taxon>Bacteria</taxon>
        <taxon>Bacillati</taxon>
        <taxon>Actinomycetota</taxon>
        <taxon>Actinomycetes</taxon>
        <taxon>Pseudonocardiales</taxon>
        <taxon>Pseudonocardiaceae</taxon>
        <taxon>Actinokineospora</taxon>
    </lineage>
</organism>
<reference evidence="3" key="1">
    <citation type="submission" date="2016-10" db="EMBL/GenBank/DDBJ databases">
        <authorList>
            <person name="Varghese N."/>
            <person name="Submissions S."/>
        </authorList>
    </citation>
    <scope>NUCLEOTIDE SEQUENCE [LARGE SCALE GENOMIC DNA]</scope>
    <source>
        <strain evidence="3">IBRC-M 10403</strain>
    </source>
</reference>
<dbReference type="STRING" id="1271860.SAMN05216174_10962"/>
<name>A0A1G6TB13_9PSEU</name>
<dbReference type="EMBL" id="FMZZ01000009">
    <property type="protein sequence ID" value="SDD26270.1"/>
    <property type="molecule type" value="Genomic_DNA"/>
</dbReference>
<evidence type="ECO:0000313" key="3">
    <source>
        <dbReference type="Proteomes" id="UP000199501"/>
    </source>
</evidence>
<proteinExistence type="predicted"/>
<accession>A0A1G6TB13</accession>
<keyword evidence="3" id="KW-1185">Reference proteome</keyword>
<dbReference type="Proteomes" id="UP000199501">
    <property type="component" value="Unassembled WGS sequence"/>
</dbReference>
<feature type="region of interest" description="Disordered" evidence="1">
    <location>
        <begin position="1"/>
        <end position="20"/>
    </location>
</feature>
<protein>
    <submittedName>
        <fullName evidence="2">Uncharacterized protein</fullName>
    </submittedName>
</protein>
<dbReference type="AlphaFoldDB" id="A0A1G6TB13"/>
<gene>
    <name evidence="2" type="ORF">SAMN05216174_10962</name>
</gene>